<reference evidence="1" key="1">
    <citation type="journal article" date="2014" name="Front. Microbiol.">
        <title>High frequency of phylogenetically diverse reductive dehalogenase-homologous genes in deep subseafloor sedimentary metagenomes.</title>
        <authorList>
            <person name="Kawai M."/>
            <person name="Futagami T."/>
            <person name="Toyoda A."/>
            <person name="Takaki Y."/>
            <person name="Nishi S."/>
            <person name="Hori S."/>
            <person name="Arai W."/>
            <person name="Tsubouchi T."/>
            <person name="Morono Y."/>
            <person name="Uchiyama I."/>
            <person name="Ito T."/>
            <person name="Fujiyama A."/>
            <person name="Inagaki F."/>
            <person name="Takami H."/>
        </authorList>
    </citation>
    <scope>NUCLEOTIDE SEQUENCE</scope>
    <source>
        <strain evidence="1">Expedition CK06-06</strain>
    </source>
</reference>
<comment type="caution">
    <text evidence="1">The sequence shown here is derived from an EMBL/GenBank/DDBJ whole genome shotgun (WGS) entry which is preliminary data.</text>
</comment>
<sequence>MFKTRCGCPDCKGEKIPNSKWVSKKNGDLKENLMLRHWAFGYGKPRKGRITGNPY</sequence>
<accession>X1RPJ7</accession>
<protein>
    <submittedName>
        <fullName evidence="1">Uncharacterized protein</fullName>
    </submittedName>
</protein>
<gene>
    <name evidence="1" type="ORF">S06H3_53575</name>
</gene>
<dbReference type="AlphaFoldDB" id="X1RPJ7"/>
<dbReference type="EMBL" id="BARV01034170">
    <property type="protein sequence ID" value="GAI57444.1"/>
    <property type="molecule type" value="Genomic_DNA"/>
</dbReference>
<organism evidence="1">
    <name type="scientific">marine sediment metagenome</name>
    <dbReference type="NCBI Taxonomy" id="412755"/>
    <lineage>
        <taxon>unclassified sequences</taxon>
        <taxon>metagenomes</taxon>
        <taxon>ecological metagenomes</taxon>
    </lineage>
</organism>
<proteinExistence type="predicted"/>
<name>X1RPJ7_9ZZZZ</name>
<evidence type="ECO:0000313" key="1">
    <source>
        <dbReference type="EMBL" id="GAI57444.1"/>
    </source>
</evidence>